<comment type="caution">
    <text evidence="16">The sequence shown here is derived from an EMBL/GenBank/DDBJ whole genome shotgun (WGS) entry which is preliminary data.</text>
</comment>
<evidence type="ECO:0000256" key="1">
    <source>
        <dbReference type="ARBA" id="ARBA00004997"/>
    </source>
</evidence>
<feature type="domain" description="Pyruvate kinase C-terminal" evidence="15">
    <location>
        <begin position="355"/>
        <end position="467"/>
    </location>
</feature>
<reference evidence="16" key="2">
    <citation type="journal article" date="2018" name="ISME J.">
        <title>A dynamic microbial community with high functional redundancy inhabits the cold, oxic subseafloor aquifer.</title>
        <authorList>
            <person name="Tully B.J."/>
            <person name="Wheat C.G."/>
            <person name="Glazer B.T."/>
            <person name="Huber J.A."/>
        </authorList>
    </citation>
    <scope>NUCLEOTIDE SEQUENCE</scope>
    <source>
        <strain evidence="16">NORP83</strain>
    </source>
</reference>
<reference key="1">
    <citation type="submission" date="2017-08" db="EMBL/GenBank/DDBJ databases">
        <title>A dynamic microbial community with high functional redundancy inhabits the cold, oxic subseafloor aquifer.</title>
        <authorList>
            <person name="Tully B.J."/>
            <person name="Wheat C.G."/>
            <person name="Glazer B.T."/>
            <person name="Huber J.A."/>
        </authorList>
    </citation>
    <scope>NUCLEOTIDE SEQUENCE [LARGE SCALE GENOMIC DNA]</scope>
</reference>
<evidence type="ECO:0000256" key="10">
    <source>
        <dbReference type="ARBA" id="ARBA00023152"/>
    </source>
</evidence>
<dbReference type="GO" id="GO:0000287">
    <property type="term" value="F:magnesium ion binding"/>
    <property type="evidence" value="ECO:0007669"/>
    <property type="project" value="UniProtKB-UniRule"/>
</dbReference>
<dbReference type="NCBIfam" id="NF004978">
    <property type="entry name" value="PRK06354.1"/>
    <property type="match status" value="1"/>
</dbReference>
<dbReference type="Pfam" id="PF00224">
    <property type="entry name" value="PK"/>
    <property type="match status" value="1"/>
</dbReference>
<dbReference type="InterPro" id="IPR040442">
    <property type="entry name" value="Pyrv_kinase-like_dom_sf"/>
</dbReference>
<dbReference type="PRINTS" id="PR01050">
    <property type="entry name" value="PYRUVTKNASE"/>
</dbReference>
<keyword evidence="5" id="KW-0479">Metal-binding</keyword>
<evidence type="ECO:0000256" key="2">
    <source>
        <dbReference type="ARBA" id="ARBA00008663"/>
    </source>
</evidence>
<dbReference type="InterPro" id="IPR015813">
    <property type="entry name" value="Pyrv/PenolPyrv_kinase-like_dom"/>
</dbReference>
<evidence type="ECO:0000256" key="3">
    <source>
        <dbReference type="ARBA" id="ARBA00012142"/>
    </source>
</evidence>
<dbReference type="SUPFAM" id="SSF51621">
    <property type="entry name" value="Phosphoenolpyruvate/pyruvate domain"/>
    <property type="match status" value="1"/>
</dbReference>
<evidence type="ECO:0000256" key="12">
    <source>
        <dbReference type="NCBIfam" id="TIGR01064"/>
    </source>
</evidence>
<keyword evidence="10 13" id="KW-0324">Glycolysis</keyword>
<evidence type="ECO:0000259" key="15">
    <source>
        <dbReference type="Pfam" id="PF02887"/>
    </source>
</evidence>
<dbReference type="Gene3D" id="3.20.20.60">
    <property type="entry name" value="Phosphoenolpyruvate-binding domains"/>
    <property type="match status" value="1"/>
</dbReference>
<dbReference type="PANTHER" id="PTHR11817">
    <property type="entry name" value="PYRUVATE KINASE"/>
    <property type="match status" value="1"/>
</dbReference>
<comment type="catalytic activity">
    <reaction evidence="13">
        <text>pyruvate + ATP = phosphoenolpyruvate + ADP + H(+)</text>
        <dbReference type="Rhea" id="RHEA:18157"/>
        <dbReference type="ChEBI" id="CHEBI:15361"/>
        <dbReference type="ChEBI" id="CHEBI:15378"/>
        <dbReference type="ChEBI" id="CHEBI:30616"/>
        <dbReference type="ChEBI" id="CHEBI:58702"/>
        <dbReference type="ChEBI" id="CHEBI:456216"/>
        <dbReference type="EC" id="2.7.1.40"/>
    </reaction>
</comment>
<dbReference type="AlphaFoldDB" id="A0A2A4YR43"/>
<comment type="similarity">
    <text evidence="2 13">Belongs to the pyruvate kinase family.</text>
</comment>
<keyword evidence="8" id="KW-0067">ATP-binding</keyword>
<evidence type="ECO:0000313" key="16">
    <source>
        <dbReference type="EMBL" id="PCI96979.1"/>
    </source>
</evidence>
<dbReference type="InterPro" id="IPR015795">
    <property type="entry name" value="Pyrv_Knase_C"/>
</dbReference>
<evidence type="ECO:0000256" key="11">
    <source>
        <dbReference type="ARBA" id="ARBA00023317"/>
    </source>
</evidence>
<gene>
    <name evidence="16" type="primary">pyk</name>
    <name evidence="16" type="ORF">COB13_16665</name>
</gene>
<evidence type="ECO:0000256" key="9">
    <source>
        <dbReference type="ARBA" id="ARBA00022842"/>
    </source>
</evidence>
<dbReference type="EMBL" id="NVUS01000035">
    <property type="protein sequence ID" value="PCI96979.1"/>
    <property type="molecule type" value="Genomic_DNA"/>
</dbReference>
<dbReference type="FunFam" id="2.40.33.10:FF:000001">
    <property type="entry name" value="Pyruvate kinase"/>
    <property type="match status" value="1"/>
</dbReference>
<keyword evidence="9 13" id="KW-0460">Magnesium</keyword>
<dbReference type="NCBIfam" id="TIGR01064">
    <property type="entry name" value="pyruv_kin"/>
    <property type="match status" value="1"/>
</dbReference>
<keyword evidence="7 13" id="KW-0418">Kinase</keyword>
<evidence type="ECO:0000256" key="4">
    <source>
        <dbReference type="ARBA" id="ARBA00022679"/>
    </source>
</evidence>
<dbReference type="GO" id="GO:0004743">
    <property type="term" value="F:pyruvate kinase activity"/>
    <property type="evidence" value="ECO:0007669"/>
    <property type="project" value="UniProtKB-UniRule"/>
</dbReference>
<dbReference type="GO" id="GO:0005524">
    <property type="term" value="F:ATP binding"/>
    <property type="evidence" value="ECO:0007669"/>
    <property type="project" value="UniProtKB-KW"/>
</dbReference>
<dbReference type="GO" id="GO:0030955">
    <property type="term" value="F:potassium ion binding"/>
    <property type="evidence" value="ECO:0007669"/>
    <property type="project" value="UniProtKB-UniRule"/>
</dbReference>
<dbReference type="NCBIfam" id="NF004491">
    <property type="entry name" value="PRK05826.1"/>
    <property type="match status" value="1"/>
</dbReference>
<dbReference type="InterPro" id="IPR015806">
    <property type="entry name" value="Pyrv_Knase_insert_dom_sf"/>
</dbReference>
<dbReference type="EC" id="2.7.1.40" evidence="3 12"/>
<proteinExistence type="inferred from homology"/>
<sequence>MKRNRRIKILATLGPASDTEEMIEKLNIAGADAFRINMSHTSHAKLNELYTAIRNVETKTGHPIGILVDLQGPKLRVDVFADDKVELKKGQTFQLDGNPEPGDATRVYLPHPEILSSVEAGHKLLLDDGRIILEATKVENNVITTKVMNNCVISNRKGMSLPDTMLPVTAMTPKDDADLEAALKLDIDFIALSFVQRASDVDDVQAIVGDKAKVIAKIEKPAAVEAIEDIIKSSDGIMVARGDLGVELPIQQLPGIQKLITRASRTAGKPVIVATQMLESMIESPMPTRAEVSDVATAVYEGADAVMLSAESAAGAYPVEAVTMMSNIAHEAETDPLYADIIYAHQTEADSTSADAISAAVYAVAETLSLAAIVCYTESGATAARVSRERPKNRILTLTPSKATARNLSLTWGIYSVPVESFNDENDMINHACETAYQHDLVKFGDHIVITAGIPYGRPGTTNMLRIAAIGKNGKCAD</sequence>
<evidence type="ECO:0000256" key="13">
    <source>
        <dbReference type="RuleBase" id="RU000504"/>
    </source>
</evidence>
<protein>
    <recommendedName>
        <fullName evidence="3 12">Pyruvate kinase</fullName>
        <ecNumber evidence="3 12">2.7.1.40</ecNumber>
    </recommendedName>
</protein>
<evidence type="ECO:0000256" key="7">
    <source>
        <dbReference type="ARBA" id="ARBA00022777"/>
    </source>
</evidence>
<evidence type="ECO:0000259" key="14">
    <source>
        <dbReference type="Pfam" id="PF00224"/>
    </source>
</evidence>
<organism evidence="16">
    <name type="scientific">OCS116 cluster bacterium</name>
    <dbReference type="NCBI Taxonomy" id="2030921"/>
    <lineage>
        <taxon>Bacteria</taxon>
        <taxon>Pseudomonadati</taxon>
        <taxon>Pseudomonadota</taxon>
        <taxon>Alphaproteobacteria</taxon>
        <taxon>OCS116 cluster</taxon>
    </lineage>
</organism>
<keyword evidence="4 13" id="KW-0808">Transferase</keyword>
<dbReference type="InterPro" id="IPR011037">
    <property type="entry name" value="Pyrv_Knase-like_insert_dom_sf"/>
</dbReference>
<comment type="pathway">
    <text evidence="1 13">Carbohydrate degradation; glycolysis; pyruvate from D-glyceraldehyde 3-phosphate: step 5/5.</text>
</comment>
<keyword evidence="6" id="KW-0547">Nucleotide-binding</keyword>
<dbReference type="UniPathway" id="UPA00109">
    <property type="reaction ID" value="UER00188"/>
</dbReference>
<dbReference type="GO" id="GO:0016301">
    <property type="term" value="F:kinase activity"/>
    <property type="evidence" value="ECO:0007669"/>
    <property type="project" value="UniProtKB-KW"/>
</dbReference>
<dbReference type="Gene3D" id="2.40.33.10">
    <property type="entry name" value="PK beta-barrel domain-like"/>
    <property type="match status" value="1"/>
</dbReference>
<dbReference type="SUPFAM" id="SSF50800">
    <property type="entry name" value="PK beta-barrel domain-like"/>
    <property type="match status" value="1"/>
</dbReference>
<dbReference type="Pfam" id="PF02887">
    <property type="entry name" value="PK_C"/>
    <property type="match status" value="1"/>
</dbReference>
<keyword evidence="11 16" id="KW-0670">Pyruvate</keyword>
<dbReference type="InterPro" id="IPR015793">
    <property type="entry name" value="Pyrv_Knase_brl"/>
</dbReference>
<evidence type="ECO:0000256" key="6">
    <source>
        <dbReference type="ARBA" id="ARBA00022741"/>
    </source>
</evidence>
<dbReference type="Gene3D" id="3.40.1380.20">
    <property type="entry name" value="Pyruvate kinase, C-terminal domain"/>
    <property type="match status" value="1"/>
</dbReference>
<dbReference type="InterPro" id="IPR001697">
    <property type="entry name" value="Pyr_Knase"/>
</dbReference>
<evidence type="ECO:0000256" key="5">
    <source>
        <dbReference type="ARBA" id="ARBA00022723"/>
    </source>
</evidence>
<dbReference type="SUPFAM" id="SSF52935">
    <property type="entry name" value="PK C-terminal domain-like"/>
    <property type="match status" value="1"/>
</dbReference>
<accession>A0A2A4YR43</accession>
<evidence type="ECO:0000256" key="8">
    <source>
        <dbReference type="ARBA" id="ARBA00022840"/>
    </source>
</evidence>
<feature type="domain" description="Pyruvate kinase barrel" evidence="14">
    <location>
        <begin position="5"/>
        <end position="322"/>
    </location>
</feature>
<dbReference type="InterPro" id="IPR036918">
    <property type="entry name" value="Pyrv_Knase_C_sf"/>
</dbReference>
<dbReference type="NCBIfam" id="NF004886">
    <property type="entry name" value="PRK06247.1"/>
    <property type="match status" value="1"/>
</dbReference>
<name>A0A2A4YR43_9PROT</name>